<evidence type="ECO:0000259" key="8">
    <source>
        <dbReference type="SMART" id="SM00387"/>
    </source>
</evidence>
<dbReference type="EC" id="2.7.13.3" evidence="2"/>
<keyword evidence="4" id="KW-0808">Transferase</keyword>
<accession>A0A0Z8LLL3</accession>
<keyword evidence="6" id="KW-0902">Two-component regulatory system</keyword>
<evidence type="ECO:0000256" key="6">
    <source>
        <dbReference type="ARBA" id="ARBA00023012"/>
    </source>
</evidence>
<reference evidence="9 10" key="1">
    <citation type="submission" date="2016-02" db="EMBL/GenBank/DDBJ databases">
        <authorList>
            <consortium name="Pathogen Informatics"/>
        </authorList>
    </citation>
    <scope>NUCLEOTIDE SEQUENCE [LARGE SCALE GENOMIC DNA]</scope>
    <source>
        <strain evidence="9 10">LSS99</strain>
    </source>
</reference>
<gene>
    <name evidence="9" type="ORF">ERS132461_00863</name>
</gene>
<dbReference type="Proteomes" id="UP000073388">
    <property type="component" value="Unassembled WGS sequence"/>
</dbReference>
<evidence type="ECO:0000256" key="5">
    <source>
        <dbReference type="ARBA" id="ARBA00022777"/>
    </source>
</evidence>
<dbReference type="PANTHER" id="PTHR44936">
    <property type="entry name" value="SENSOR PROTEIN CREC"/>
    <property type="match status" value="1"/>
</dbReference>
<dbReference type="InterPro" id="IPR036890">
    <property type="entry name" value="HATPase_C_sf"/>
</dbReference>
<feature type="coiled-coil region" evidence="7">
    <location>
        <begin position="423"/>
        <end position="482"/>
    </location>
</feature>
<feature type="domain" description="Histidine kinase/HSP90-like ATPase" evidence="8">
    <location>
        <begin position="627"/>
        <end position="730"/>
    </location>
</feature>
<evidence type="ECO:0000256" key="2">
    <source>
        <dbReference type="ARBA" id="ARBA00012438"/>
    </source>
</evidence>
<dbReference type="EMBL" id="FIIX01000014">
    <property type="protein sequence ID" value="CYV92952.1"/>
    <property type="molecule type" value="Genomic_DNA"/>
</dbReference>
<dbReference type="GO" id="GO:0004673">
    <property type="term" value="F:protein histidine kinase activity"/>
    <property type="evidence" value="ECO:0007669"/>
    <property type="project" value="UniProtKB-EC"/>
</dbReference>
<dbReference type="PRINTS" id="PR00344">
    <property type="entry name" value="BCTRLSENSOR"/>
</dbReference>
<dbReference type="InterPro" id="IPR050980">
    <property type="entry name" value="2C_sensor_his_kinase"/>
</dbReference>
<dbReference type="PANTHER" id="PTHR44936:SF9">
    <property type="entry name" value="SENSOR PROTEIN CREC"/>
    <property type="match status" value="1"/>
</dbReference>
<proteinExistence type="predicted"/>
<dbReference type="InterPro" id="IPR004358">
    <property type="entry name" value="Sig_transdc_His_kin-like_C"/>
</dbReference>
<dbReference type="RefSeq" id="WP_044753799.1">
    <property type="nucleotide sequence ID" value="NZ_CEJM01000026.1"/>
</dbReference>
<keyword evidence="7" id="KW-0175">Coiled coil</keyword>
<name>A0A0Z8LLL3_STRSU</name>
<dbReference type="Pfam" id="PF13589">
    <property type="entry name" value="HATPase_c_3"/>
    <property type="match status" value="1"/>
</dbReference>
<evidence type="ECO:0000256" key="1">
    <source>
        <dbReference type="ARBA" id="ARBA00000085"/>
    </source>
</evidence>
<evidence type="ECO:0000256" key="7">
    <source>
        <dbReference type="SAM" id="Coils"/>
    </source>
</evidence>
<evidence type="ECO:0000256" key="3">
    <source>
        <dbReference type="ARBA" id="ARBA00022553"/>
    </source>
</evidence>
<dbReference type="InterPro" id="IPR003594">
    <property type="entry name" value="HATPase_dom"/>
</dbReference>
<evidence type="ECO:0000313" key="10">
    <source>
        <dbReference type="Proteomes" id="UP000073388"/>
    </source>
</evidence>
<evidence type="ECO:0000256" key="4">
    <source>
        <dbReference type="ARBA" id="ARBA00022679"/>
    </source>
</evidence>
<sequence length="732" mass="83412">MIEKDKIQFNFSYYALNLLGKQMYTNRWSAISELIANGLDAGATKVNLYIESIDKKNSILEIIDNGSGMDYDDLSTKYALIGRNKRLSSEDLSEKTKGRKGIGKLATLFLSKKYYIVSKKDGIATAWMLDSTDALDSDIPELVRVPIDDVHIENTKIWDEIESGTLIKSVGVNLAGFAEGKLESLKMTLANYYLLDNLGADIEVAYRTDVNQAIEFSKVSKVIGFKNFYAFFQTDKTVVNMDLLNDSVKISADLEEVSNKLRQVKRIYPSEISRISLTGKEEFLNIDGELEEITYELTGWIGIHSTINMSEALENTGTDTKDRFIRNQVYKANQLRLYVRDKLAVSDFMPLLNNTQAFGAYIEGEISFDVLDHDRLEDISTTNREGLSGNDERITLLIDLLKPIVNKLISERANIGSVVRKEVDEIRRKEKKALEEKRIQEEEAKKIAEEERREAELARKTAEREKIEAQQKQRQAEVAKEVEREKRLVTEQELKITSKQALFLRKLTNPKFENATEALHAMYTESDSIELSINSISQILNEYQATDIIAEVDEDIYGITISAQKIKKIYDLAFSADFRLSDQTQSFILQEFIEQYIKDLLKPTKDRYSKIKFKYQPEKILTNKIKFNTAELGLVVDNLVNNSFKAGASNIDLDFYTNGIYTVMEFKDDGEGLSSAIITPDRIFELGYTTTESTGVGLSHVKRVMEENGGYIKLHEKNERGFCLELGFLNEY</sequence>
<evidence type="ECO:0000313" key="9">
    <source>
        <dbReference type="EMBL" id="CYV92952.1"/>
    </source>
</evidence>
<protein>
    <recommendedName>
        <fullName evidence="2">histidine kinase</fullName>
        <ecNumber evidence="2">2.7.13.3</ecNumber>
    </recommendedName>
</protein>
<keyword evidence="3" id="KW-0597">Phosphoprotein</keyword>
<dbReference type="Pfam" id="PF02518">
    <property type="entry name" value="HATPase_c"/>
    <property type="match status" value="1"/>
</dbReference>
<dbReference type="GO" id="GO:0000160">
    <property type="term" value="P:phosphorelay signal transduction system"/>
    <property type="evidence" value="ECO:0007669"/>
    <property type="project" value="UniProtKB-KW"/>
</dbReference>
<dbReference type="Gene3D" id="3.30.565.10">
    <property type="entry name" value="Histidine kinase-like ATPase, C-terminal domain"/>
    <property type="match status" value="2"/>
</dbReference>
<dbReference type="SMART" id="SM00387">
    <property type="entry name" value="HATPase_c"/>
    <property type="match status" value="1"/>
</dbReference>
<comment type="catalytic activity">
    <reaction evidence="1">
        <text>ATP + protein L-histidine = ADP + protein N-phospho-L-histidine.</text>
        <dbReference type="EC" id="2.7.13.3"/>
    </reaction>
</comment>
<keyword evidence="5" id="KW-0418">Kinase</keyword>
<dbReference type="AlphaFoldDB" id="A0A0Z8LLL3"/>
<organism evidence="9 10">
    <name type="scientific">Streptococcus suis</name>
    <dbReference type="NCBI Taxonomy" id="1307"/>
    <lineage>
        <taxon>Bacteria</taxon>
        <taxon>Bacillati</taxon>
        <taxon>Bacillota</taxon>
        <taxon>Bacilli</taxon>
        <taxon>Lactobacillales</taxon>
        <taxon>Streptococcaceae</taxon>
        <taxon>Streptococcus</taxon>
    </lineage>
</organism>
<dbReference type="SUPFAM" id="SSF55874">
    <property type="entry name" value="ATPase domain of HSP90 chaperone/DNA topoisomerase II/histidine kinase"/>
    <property type="match status" value="2"/>
</dbReference>